<dbReference type="SUPFAM" id="SSF53474">
    <property type="entry name" value="alpha/beta-Hydrolases"/>
    <property type="match status" value="1"/>
</dbReference>
<accession>A0A0D4C3P3</accession>
<evidence type="ECO:0000313" key="3">
    <source>
        <dbReference type="Proteomes" id="UP000061839"/>
    </source>
</evidence>
<dbReference type="HOGENOM" id="CLU_034451_1_0_11"/>
<protein>
    <recommendedName>
        <fullName evidence="4">Dipeptidyl aminopeptidase</fullName>
    </recommendedName>
</protein>
<evidence type="ECO:0000313" key="2">
    <source>
        <dbReference type="EMBL" id="AJT43005.1"/>
    </source>
</evidence>
<dbReference type="InterPro" id="IPR050261">
    <property type="entry name" value="FrsA_esterase"/>
</dbReference>
<dbReference type="KEGG" id="ari:UM93_09005"/>
<dbReference type="PANTHER" id="PTHR22946">
    <property type="entry name" value="DIENELACTONE HYDROLASE DOMAIN-CONTAINING PROTEIN-RELATED"/>
    <property type="match status" value="1"/>
</dbReference>
<dbReference type="Gene3D" id="1.20.1440.110">
    <property type="entry name" value="acylaminoacyl peptidase"/>
    <property type="match status" value="1"/>
</dbReference>
<dbReference type="AlphaFoldDB" id="A0A0D4C3P3"/>
<gene>
    <name evidence="2" type="ORF">UM93_09005</name>
</gene>
<evidence type="ECO:0000256" key="1">
    <source>
        <dbReference type="ARBA" id="ARBA00008645"/>
    </source>
</evidence>
<reference evidence="2 3" key="1">
    <citation type="journal article" date="2015" name="Genome Announc.">
        <title>Complete Genome Sequencing of Protease-Producing Novel Arthrobacter sp. Strain IHBB 11108 Using PacBio Single-Molecule Real-Time Sequencing Technology.</title>
        <authorList>
            <person name="Kiran S."/>
            <person name="Swarnkar M.K."/>
            <person name="Pal M."/>
            <person name="Thakur R."/>
            <person name="Tewari R."/>
            <person name="Singh A.K."/>
            <person name="Gulati A."/>
        </authorList>
    </citation>
    <scope>NUCLEOTIDE SEQUENCE [LARGE SCALE GENOMIC DNA]</scope>
    <source>
        <strain evidence="2 3">IHBB 11108</strain>
    </source>
</reference>
<dbReference type="STRING" id="1618207.UM93_09005"/>
<proteinExistence type="inferred from homology"/>
<dbReference type="PANTHER" id="PTHR22946:SF12">
    <property type="entry name" value="CONIDIAL PIGMENT BIOSYNTHESIS PROTEIN AYG1 (AFU_ORTHOLOGUE AFUA_2G17550)"/>
    <property type="match status" value="1"/>
</dbReference>
<dbReference type="InterPro" id="IPR029058">
    <property type="entry name" value="AB_hydrolase_fold"/>
</dbReference>
<dbReference type="EMBL" id="CP011005">
    <property type="protein sequence ID" value="AJT43005.1"/>
    <property type="molecule type" value="Genomic_DNA"/>
</dbReference>
<comment type="similarity">
    <text evidence="1">Belongs to the AB hydrolase superfamily.</text>
</comment>
<organism evidence="2 3">
    <name type="scientific">Psychromicrobium lacuslunae</name>
    <dbReference type="NCBI Taxonomy" id="1618207"/>
    <lineage>
        <taxon>Bacteria</taxon>
        <taxon>Bacillati</taxon>
        <taxon>Actinomycetota</taxon>
        <taxon>Actinomycetes</taxon>
        <taxon>Micrococcales</taxon>
        <taxon>Micrococcaceae</taxon>
        <taxon>Psychromicrobium</taxon>
    </lineage>
</organism>
<dbReference type="Proteomes" id="UP000061839">
    <property type="component" value="Chromosome"/>
</dbReference>
<sequence>MKLLFEDQAYSYETLRAAGYASGGGADLGEIIASCTTIAPGDQESWWQAWHSLAARLDGQGQQLLDAGDQVSAESCWLRASNYYRTAEFFLHGNPDDPQIYQTSQRAVQAFAKVAAGDPAVPGSMRERLEITEISIPYQTSTLPGWWLSPQTGAEVTSSRPTLIITGGFDSTAEELYFVAGRDAVLRGWNCLIFDGPGQGRALREQGLFYRPDWEAVISPVIDFCLGRPGVDENQIALLGMSQGGYFSARAAAFEPRIAALVSWDGVYDVASALRGMLPGHVIEAALAGRLDEADEALAELAQHSGTLHWALANGTWSYGLSRPAEFVVEMFKYTLADGIAERISCPTLIFDAEDEHFFPGQPAELEKHLKAPVERHLMLASEGAGEHCNAGSLSNFHAVLFPWLNQVLPQQAALEPR</sequence>
<name>A0A0D4C3P3_9MICC</name>
<dbReference type="Gene3D" id="3.40.50.1820">
    <property type="entry name" value="alpha/beta hydrolase"/>
    <property type="match status" value="1"/>
</dbReference>
<dbReference type="PATRIC" id="fig|1618207.4.peg.1825"/>
<evidence type="ECO:0008006" key="4">
    <source>
        <dbReference type="Google" id="ProtNLM"/>
    </source>
</evidence>
<keyword evidence="3" id="KW-1185">Reference proteome</keyword>